<organism evidence="11 12">
    <name type="scientific">Stylophora pistillata</name>
    <name type="common">Smooth cauliflower coral</name>
    <dbReference type="NCBI Taxonomy" id="50429"/>
    <lineage>
        <taxon>Eukaryota</taxon>
        <taxon>Metazoa</taxon>
        <taxon>Cnidaria</taxon>
        <taxon>Anthozoa</taxon>
        <taxon>Hexacorallia</taxon>
        <taxon>Scleractinia</taxon>
        <taxon>Astrocoeniina</taxon>
        <taxon>Pocilloporidae</taxon>
        <taxon>Stylophora</taxon>
    </lineage>
</organism>
<dbReference type="OrthoDB" id="514299at2759"/>
<dbReference type="InterPro" id="IPR027417">
    <property type="entry name" value="P-loop_NTPase"/>
</dbReference>
<comment type="caution">
    <text evidence="11">The sequence shown here is derived from an EMBL/GenBank/DDBJ whole genome shotgun (WGS) entry which is preliminary data.</text>
</comment>
<evidence type="ECO:0000256" key="10">
    <source>
        <dbReference type="SAM" id="MobiDB-lite"/>
    </source>
</evidence>
<evidence type="ECO:0000256" key="5">
    <source>
        <dbReference type="ARBA" id="ARBA00022968"/>
    </source>
</evidence>
<dbReference type="Gene3D" id="3.40.50.300">
    <property type="entry name" value="P-loop containing nucleotide triphosphate hydrolases"/>
    <property type="match status" value="1"/>
</dbReference>
<evidence type="ECO:0000256" key="9">
    <source>
        <dbReference type="ARBA" id="ARBA00023180"/>
    </source>
</evidence>
<keyword evidence="4" id="KW-0812">Transmembrane</keyword>
<dbReference type="EMBL" id="LSMT01000101">
    <property type="protein sequence ID" value="PFX27510.1"/>
    <property type="molecule type" value="Genomic_DNA"/>
</dbReference>
<dbReference type="SUPFAM" id="SSF52540">
    <property type="entry name" value="P-loop containing nucleoside triphosphate hydrolases"/>
    <property type="match status" value="1"/>
</dbReference>
<dbReference type="Proteomes" id="UP000225706">
    <property type="component" value="Unassembled WGS sequence"/>
</dbReference>
<evidence type="ECO:0000256" key="6">
    <source>
        <dbReference type="ARBA" id="ARBA00022989"/>
    </source>
</evidence>
<proteinExistence type="inferred from homology"/>
<dbReference type="PANTHER" id="PTHR14647:SF85">
    <property type="entry name" value="GALACTOSYLCERAMIDE SULFOTRANSFERASE-LIKE"/>
    <property type="match status" value="1"/>
</dbReference>
<dbReference type="GO" id="GO:0001733">
    <property type="term" value="F:galactosylceramide sulfotransferase activity"/>
    <property type="evidence" value="ECO:0007669"/>
    <property type="project" value="InterPro"/>
</dbReference>
<evidence type="ECO:0000256" key="8">
    <source>
        <dbReference type="ARBA" id="ARBA00023136"/>
    </source>
</evidence>
<keyword evidence="8" id="KW-0472">Membrane</keyword>
<dbReference type="GO" id="GO:0009247">
    <property type="term" value="P:glycolipid biosynthetic process"/>
    <property type="evidence" value="ECO:0007669"/>
    <property type="project" value="InterPro"/>
</dbReference>
<dbReference type="PANTHER" id="PTHR14647">
    <property type="entry name" value="GALACTOSE-3-O-SULFOTRANSFERASE"/>
    <property type="match status" value="1"/>
</dbReference>
<evidence type="ECO:0000256" key="4">
    <source>
        <dbReference type="ARBA" id="ARBA00022692"/>
    </source>
</evidence>
<dbReference type="AlphaFoldDB" id="A0A2B4SFB9"/>
<protein>
    <submittedName>
        <fullName evidence="11">Galactosylceramide sulfotransferase</fullName>
    </submittedName>
</protein>
<evidence type="ECO:0000313" key="12">
    <source>
        <dbReference type="Proteomes" id="UP000225706"/>
    </source>
</evidence>
<dbReference type="Pfam" id="PF06990">
    <property type="entry name" value="Gal-3-0_sulfotr"/>
    <property type="match status" value="1"/>
</dbReference>
<comment type="subcellular location">
    <subcellularLocation>
        <location evidence="1">Golgi apparatus membrane</location>
        <topology evidence="1">Single-pass type II membrane protein</topology>
    </subcellularLocation>
</comment>
<gene>
    <name evidence="11" type="primary">GAL3ST1</name>
    <name evidence="11" type="ORF">AWC38_SpisGene7763</name>
</gene>
<keyword evidence="6" id="KW-1133">Transmembrane helix</keyword>
<name>A0A2B4SFB9_STYPI</name>
<keyword evidence="3 11" id="KW-0808">Transferase</keyword>
<evidence type="ECO:0000256" key="1">
    <source>
        <dbReference type="ARBA" id="ARBA00004323"/>
    </source>
</evidence>
<keyword evidence="12" id="KW-1185">Reference proteome</keyword>
<accession>A0A2B4SFB9</accession>
<keyword evidence="7" id="KW-0333">Golgi apparatus</keyword>
<dbReference type="InterPro" id="IPR009729">
    <property type="entry name" value="Gal-3-0_sulfotransfrase"/>
</dbReference>
<evidence type="ECO:0000313" key="11">
    <source>
        <dbReference type="EMBL" id="PFX27510.1"/>
    </source>
</evidence>
<evidence type="ECO:0000256" key="7">
    <source>
        <dbReference type="ARBA" id="ARBA00023034"/>
    </source>
</evidence>
<keyword evidence="9" id="KW-0325">Glycoprotein</keyword>
<evidence type="ECO:0000256" key="2">
    <source>
        <dbReference type="ARBA" id="ARBA00008124"/>
    </source>
</evidence>
<keyword evidence="5" id="KW-0735">Signal-anchor</keyword>
<sequence>MYVRILHLNGWRRFKCLLLTWLIALLFAFLSYGELKFVWKKSHRDCWDASQQYGSIHQNCSPVTNVLFLKTHKTGSSTLSNIFFRYGDSRDLSFILGADTLIGWPRRFRIAHTLKRNDLQPNFLCSHTRYSKKTMNYLFPKNTSKYITILRDPVGQFESVFSYMGLGKVYNLSADPAESIKQFLREGIEFKDLTKTQITVLARNPMMFDLGLDPQFYQNVTAVKNYIAFLEKEFDLVMFMEYFEESMVLMKRFLCWELRDILHIKTNERIDKEKSPLSENMRENIKRWNKADMLLYDHFSQIFWHKIEMEGVGFYQDLAAFRQMKKEMEKTCYKGTTLQMAYVGKYVKSLALNPNLSQASREKCEKMTRKENSYLEHLRKKQSFKSAGPIEAAISEDNEPNQLTWDTAKDLQYDPLPQ</sequence>
<reference evidence="12" key="1">
    <citation type="journal article" date="2017" name="bioRxiv">
        <title>Comparative analysis of the genomes of Stylophora pistillata and Acropora digitifera provides evidence for extensive differences between species of corals.</title>
        <authorList>
            <person name="Voolstra C.R."/>
            <person name="Li Y."/>
            <person name="Liew Y.J."/>
            <person name="Baumgarten S."/>
            <person name="Zoccola D."/>
            <person name="Flot J.-F."/>
            <person name="Tambutte S."/>
            <person name="Allemand D."/>
            <person name="Aranda M."/>
        </authorList>
    </citation>
    <scope>NUCLEOTIDE SEQUENCE [LARGE SCALE GENOMIC DNA]</scope>
</reference>
<feature type="region of interest" description="Disordered" evidence="10">
    <location>
        <begin position="395"/>
        <end position="418"/>
    </location>
</feature>
<evidence type="ECO:0000256" key="3">
    <source>
        <dbReference type="ARBA" id="ARBA00022679"/>
    </source>
</evidence>
<dbReference type="GO" id="GO:0000139">
    <property type="term" value="C:Golgi membrane"/>
    <property type="evidence" value="ECO:0007669"/>
    <property type="project" value="UniProtKB-SubCell"/>
</dbReference>
<comment type="similarity">
    <text evidence="2">Belongs to the galactose-3-O-sulfotransferase family.</text>
</comment>